<accession>A0AAW0BUG5</accession>
<evidence type="ECO:0000313" key="3">
    <source>
        <dbReference type="Proteomes" id="UP001362999"/>
    </source>
</evidence>
<evidence type="ECO:0000256" key="1">
    <source>
        <dbReference type="SAM" id="MobiDB-lite"/>
    </source>
</evidence>
<dbReference type="AlphaFoldDB" id="A0AAW0BUG5"/>
<organism evidence="2 3">
    <name type="scientific">Favolaschia claudopus</name>
    <dbReference type="NCBI Taxonomy" id="2862362"/>
    <lineage>
        <taxon>Eukaryota</taxon>
        <taxon>Fungi</taxon>
        <taxon>Dikarya</taxon>
        <taxon>Basidiomycota</taxon>
        <taxon>Agaricomycotina</taxon>
        <taxon>Agaricomycetes</taxon>
        <taxon>Agaricomycetidae</taxon>
        <taxon>Agaricales</taxon>
        <taxon>Marasmiineae</taxon>
        <taxon>Mycenaceae</taxon>
        <taxon>Favolaschia</taxon>
    </lineage>
</organism>
<protein>
    <recommendedName>
        <fullName evidence="4">SWIM-type domain-containing protein</fullName>
    </recommendedName>
</protein>
<name>A0AAW0BUG5_9AGAR</name>
<keyword evidence="3" id="KW-1185">Reference proteome</keyword>
<dbReference type="Proteomes" id="UP001362999">
    <property type="component" value="Unassembled WGS sequence"/>
</dbReference>
<dbReference type="EMBL" id="JAWWNJ010000025">
    <property type="protein sequence ID" value="KAK7030568.1"/>
    <property type="molecule type" value="Genomic_DNA"/>
</dbReference>
<comment type="caution">
    <text evidence="2">The sequence shown here is derived from an EMBL/GenBank/DDBJ whole genome shotgun (WGS) entry which is preliminary data.</text>
</comment>
<proteinExistence type="predicted"/>
<feature type="region of interest" description="Disordered" evidence="1">
    <location>
        <begin position="23"/>
        <end position="44"/>
    </location>
</feature>
<reference evidence="2 3" key="1">
    <citation type="journal article" date="2024" name="J Genomics">
        <title>Draft genome sequencing and assembly of Favolaschia claudopus CIRM-BRFM 2984 isolated from oak limbs.</title>
        <authorList>
            <person name="Navarro D."/>
            <person name="Drula E."/>
            <person name="Chaduli D."/>
            <person name="Cazenave R."/>
            <person name="Ahrendt S."/>
            <person name="Wang J."/>
            <person name="Lipzen A."/>
            <person name="Daum C."/>
            <person name="Barry K."/>
            <person name="Grigoriev I.V."/>
            <person name="Favel A."/>
            <person name="Rosso M.N."/>
            <person name="Martin F."/>
        </authorList>
    </citation>
    <scope>NUCLEOTIDE SEQUENCE [LARGE SCALE GENOMIC DNA]</scope>
    <source>
        <strain evidence="2 3">CIRM-BRFM 2984</strain>
    </source>
</reference>
<sequence length="322" mass="35251">MNCSHIRELPGWDTAATELAVGSSPAWNSPEHSPLAPTAGSETPLTEIGDNQGYRDYCENIQEEGGAFYQIGLDIFVVSGWDAQRKVSKASQSPTNNLIDFEFCTLLQSSWYHLQRSTIGVLQVNACQCPLSRPDNPCVHQRFLTDYGDEVFPFDTAMTSIGDNAVLFSRQELQEGVFLNHFSSPSSNTRSLAGRVIVTHTGEDTGIGQWVCAKDAINQGCPHIAKCRDLLQKLVQADPTAIDEGLIDGSSNIDYSVPRQRRGPLEQKSVSYLPILPPAWASLPSDPPLYQRAPALVNAPETLRLDSTSSCCCSESRLGNLY</sequence>
<gene>
    <name evidence="2" type="ORF">R3P38DRAFT_3314231</name>
</gene>
<evidence type="ECO:0008006" key="4">
    <source>
        <dbReference type="Google" id="ProtNLM"/>
    </source>
</evidence>
<evidence type="ECO:0000313" key="2">
    <source>
        <dbReference type="EMBL" id="KAK7030568.1"/>
    </source>
</evidence>